<evidence type="ECO:0000256" key="1">
    <source>
        <dbReference type="SAM" id="MobiDB-lite"/>
    </source>
</evidence>
<dbReference type="Proteomes" id="UP001171902">
    <property type="component" value="Unassembled WGS sequence"/>
</dbReference>
<organism evidence="3 4">
    <name type="scientific">Glycomyces tritici</name>
    <dbReference type="NCBI Taxonomy" id="2665176"/>
    <lineage>
        <taxon>Bacteria</taxon>
        <taxon>Bacillati</taxon>
        <taxon>Actinomycetota</taxon>
        <taxon>Actinomycetes</taxon>
        <taxon>Glycomycetales</taxon>
        <taxon>Glycomycetaceae</taxon>
        <taxon>Glycomyces</taxon>
    </lineage>
</organism>
<sequence>MSDIDFNTLELLVAVVSAVAAVAGVVIQVKSSRLDKGKQEDRTLPRSPGHQKQPTDGKPPQ</sequence>
<comment type="caution">
    <text evidence="3">The sequence shown here is derived from an EMBL/GenBank/DDBJ whole genome shotgun (WGS) entry which is preliminary data.</text>
</comment>
<protein>
    <submittedName>
        <fullName evidence="3">Uncharacterized protein</fullName>
    </submittedName>
</protein>
<feature type="region of interest" description="Disordered" evidence="1">
    <location>
        <begin position="32"/>
        <end position="61"/>
    </location>
</feature>
<gene>
    <name evidence="3" type="ORF">QWI33_06765</name>
</gene>
<keyword evidence="2" id="KW-0472">Membrane</keyword>
<dbReference type="RefSeq" id="WP_289956167.1">
    <property type="nucleotide sequence ID" value="NZ_JAUEMJ010000002.1"/>
</dbReference>
<dbReference type="EMBL" id="JAUEMJ010000002">
    <property type="protein sequence ID" value="MDN3239420.1"/>
    <property type="molecule type" value="Genomic_DNA"/>
</dbReference>
<reference evidence="3" key="1">
    <citation type="submission" date="2023-06" db="EMBL/GenBank/DDBJ databases">
        <title>Gycomyces niveus sp.nov., a novel actinomycete isolated from soil in Shouguang.</title>
        <authorList>
            <person name="Yang X."/>
            <person name="Zhao J."/>
        </authorList>
    </citation>
    <scope>NUCLEOTIDE SEQUENCE</scope>
    <source>
        <strain evidence="3">NEAU C2</strain>
    </source>
</reference>
<evidence type="ECO:0000313" key="3">
    <source>
        <dbReference type="EMBL" id="MDN3239420.1"/>
    </source>
</evidence>
<evidence type="ECO:0000313" key="4">
    <source>
        <dbReference type="Proteomes" id="UP001171902"/>
    </source>
</evidence>
<feature type="transmembrane region" description="Helical" evidence="2">
    <location>
        <begin position="12"/>
        <end position="29"/>
    </location>
</feature>
<accession>A0ABT7YLB4</accession>
<keyword evidence="4" id="KW-1185">Reference proteome</keyword>
<keyword evidence="2" id="KW-1133">Transmembrane helix</keyword>
<proteinExistence type="predicted"/>
<evidence type="ECO:0000256" key="2">
    <source>
        <dbReference type="SAM" id="Phobius"/>
    </source>
</evidence>
<name>A0ABT7YLB4_9ACTN</name>
<keyword evidence="2" id="KW-0812">Transmembrane</keyword>
<feature type="compositionally biased region" description="Basic and acidic residues" evidence="1">
    <location>
        <begin position="32"/>
        <end position="44"/>
    </location>
</feature>